<dbReference type="InterPro" id="IPR032675">
    <property type="entry name" value="LRR_dom_sf"/>
</dbReference>
<accession>A0AAD8I5T2</accession>
<dbReference type="EMBL" id="JAUIZM010000006">
    <property type="protein sequence ID" value="KAK1378373.1"/>
    <property type="molecule type" value="Genomic_DNA"/>
</dbReference>
<dbReference type="PANTHER" id="PTHR32212:SF461">
    <property type="entry name" value="F-BOX DOMAIN-CONTAINING PROTEIN"/>
    <property type="match status" value="1"/>
</dbReference>
<dbReference type="InterPro" id="IPR001810">
    <property type="entry name" value="F-box_dom"/>
</dbReference>
<name>A0AAD8I5T2_9APIA</name>
<dbReference type="SUPFAM" id="SSF81383">
    <property type="entry name" value="F-box domain"/>
    <property type="match status" value="1"/>
</dbReference>
<dbReference type="Pfam" id="PF00646">
    <property type="entry name" value="F-box"/>
    <property type="match status" value="1"/>
</dbReference>
<reference evidence="2" key="1">
    <citation type="submission" date="2023-02" db="EMBL/GenBank/DDBJ databases">
        <title>Genome of toxic invasive species Heracleum sosnowskyi carries increased number of genes despite the absence of recent whole-genome duplications.</title>
        <authorList>
            <person name="Schelkunov M."/>
            <person name="Shtratnikova V."/>
            <person name="Makarenko M."/>
            <person name="Klepikova A."/>
            <person name="Omelchenko D."/>
            <person name="Novikova G."/>
            <person name="Obukhova E."/>
            <person name="Bogdanov V."/>
            <person name="Penin A."/>
            <person name="Logacheva M."/>
        </authorList>
    </citation>
    <scope>NUCLEOTIDE SEQUENCE</scope>
    <source>
        <strain evidence="2">Hsosn_3</strain>
        <tissue evidence="2">Leaf</tissue>
    </source>
</reference>
<dbReference type="InterPro" id="IPR053781">
    <property type="entry name" value="F-box_AtFBL13-like"/>
</dbReference>
<comment type="caution">
    <text evidence="2">The sequence shown here is derived from an EMBL/GenBank/DDBJ whole genome shotgun (WGS) entry which is preliminary data.</text>
</comment>
<feature type="domain" description="F-box" evidence="1">
    <location>
        <begin position="20"/>
        <end position="60"/>
    </location>
</feature>
<dbReference type="Gene3D" id="1.20.1280.50">
    <property type="match status" value="1"/>
</dbReference>
<dbReference type="AlphaFoldDB" id="A0AAD8I5T2"/>
<dbReference type="SMART" id="SM00256">
    <property type="entry name" value="FBOX"/>
    <property type="match status" value="1"/>
</dbReference>
<dbReference type="InterPro" id="IPR036047">
    <property type="entry name" value="F-box-like_dom_sf"/>
</dbReference>
<proteinExistence type="predicted"/>
<dbReference type="CDD" id="cd22160">
    <property type="entry name" value="F-box_AtFBL13-like"/>
    <property type="match status" value="1"/>
</dbReference>
<keyword evidence="3" id="KW-1185">Reference proteome</keyword>
<organism evidence="2 3">
    <name type="scientific">Heracleum sosnowskyi</name>
    <dbReference type="NCBI Taxonomy" id="360622"/>
    <lineage>
        <taxon>Eukaryota</taxon>
        <taxon>Viridiplantae</taxon>
        <taxon>Streptophyta</taxon>
        <taxon>Embryophyta</taxon>
        <taxon>Tracheophyta</taxon>
        <taxon>Spermatophyta</taxon>
        <taxon>Magnoliopsida</taxon>
        <taxon>eudicotyledons</taxon>
        <taxon>Gunneridae</taxon>
        <taxon>Pentapetalae</taxon>
        <taxon>asterids</taxon>
        <taxon>campanulids</taxon>
        <taxon>Apiales</taxon>
        <taxon>Apiaceae</taxon>
        <taxon>Apioideae</taxon>
        <taxon>apioid superclade</taxon>
        <taxon>Tordylieae</taxon>
        <taxon>Tordyliinae</taxon>
        <taxon>Heracleum</taxon>
    </lineage>
</organism>
<sequence>MEMQVMKKARVEDEDRISKLSDDVIHQIMSFLDIRSAVQTSVLSKRWKHVWRTLPFLNINECLREDKDGKKLPRSKFLNNVFSRRIRQSGILKLELYPNARELLDLRLIKKYVKYAISHNVEHLNVQSNNYCSLSMFNSDSLKVLKVLMKFESETVMESHCWSLPKLTTLFLARNHEFVNTTRKFPQSCLTCLPALTTLVLSHCRLPEIFSFPGLTTLCLQWCTMPQKVWVLPALLNLELSDVAFPVNMSEYFRALVSLQDLAIDFGGKNIGSCVISNSQLVNLKTRAPLNSVNASEAKIVVLAPKLCNFTAVGFFPTTFEGSMLENVNIKFWDWTMYKYKKKHTPSWVLKQHLDLFRIMLSQLRSAKILSLDLVTLQALSEISDILVDMHSPFNNLKFFKLPPGCEESSISSSVRKYLLCGSPSATIVKTLSRDDVNSQYTHMNNENVDLRVPKERMVENSVVVAEKVRQIGAPVTGSRNDWGSSSGKNSHTVLWQGHEVNSEFVGLLDLIMKRVELDDQKFTFIVNIMRRNCKFMHSKFIKLV</sequence>
<dbReference type="Proteomes" id="UP001237642">
    <property type="component" value="Unassembled WGS sequence"/>
</dbReference>
<dbReference type="Gene3D" id="3.80.10.10">
    <property type="entry name" value="Ribonuclease Inhibitor"/>
    <property type="match status" value="1"/>
</dbReference>
<evidence type="ECO:0000313" key="3">
    <source>
        <dbReference type="Proteomes" id="UP001237642"/>
    </source>
</evidence>
<dbReference type="SUPFAM" id="SSF52047">
    <property type="entry name" value="RNI-like"/>
    <property type="match status" value="1"/>
</dbReference>
<dbReference type="PANTHER" id="PTHR32212">
    <property type="entry name" value="CYCLIN-LIKE F-BOX"/>
    <property type="match status" value="1"/>
</dbReference>
<protein>
    <recommendedName>
        <fullName evidence="1">F-box domain-containing protein</fullName>
    </recommendedName>
</protein>
<gene>
    <name evidence="2" type="ORF">POM88_025117</name>
</gene>
<reference evidence="2" key="2">
    <citation type="submission" date="2023-05" db="EMBL/GenBank/DDBJ databases">
        <authorList>
            <person name="Schelkunov M.I."/>
        </authorList>
    </citation>
    <scope>NUCLEOTIDE SEQUENCE</scope>
    <source>
        <strain evidence="2">Hsosn_3</strain>
        <tissue evidence="2">Leaf</tissue>
    </source>
</reference>
<evidence type="ECO:0000313" key="2">
    <source>
        <dbReference type="EMBL" id="KAK1378373.1"/>
    </source>
</evidence>
<evidence type="ECO:0000259" key="1">
    <source>
        <dbReference type="SMART" id="SM00256"/>
    </source>
</evidence>